<evidence type="ECO:0000256" key="4">
    <source>
        <dbReference type="ARBA" id="ARBA00022989"/>
    </source>
</evidence>
<dbReference type="Pfam" id="PF00209">
    <property type="entry name" value="SNF"/>
    <property type="match status" value="2"/>
</dbReference>
<evidence type="ECO:0000256" key="6">
    <source>
        <dbReference type="PIRSR" id="PIRSR600175-1"/>
    </source>
</evidence>
<keyword evidence="7" id="KW-1015">Disulfide bond</keyword>
<keyword evidence="4 9" id="KW-1133">Transmembrane helix</keyword>
<evidence type="ECO:0000256" key="7">
    <source>
        <dbReference type="PIRSR" id="PIRSR600175-2"/>
    </source>
</evidence>
<dbReference type="Proteomes" id="UP001519460">
    <property type="component" value="Unassembled WGS sequence"/>
</dbReference>
<gene>
    <name evidence="10" type="ORF">BaRGS_00022696</name>
</gene>
<evidence type="ECO:0000256" key="3">
    <source>
        <dbReference type="ARBA" id="ARBA00022692"/>
    </source>
</evidence>
<dbReference type="InterPro" id="IPR000175">
    <property type="entry name" value="Na/ntran_symport"/>
</dbReference>
<name>A0ABD0KG53_9CAEN</name>
<evidence type="ECO:0000313" key="11">
    <source>
        <dbReference type="Proteomes" id="UP001519460"/>
    </source>
</evidence>
<dbReference type="PANTHER" id="PTHR11616:SF240">
    <property type="entry name" value="BLOATED TUBULES, ISOFORM B-RELATED"/>
    <property type="match status" value="1"/>
</dbReference>
<keyword evidence="11" id="KW-1185">Reference proteome</keyword>
<dbReference type="PRINTS" id="PR00176">
    <property type="entry name" value="NANEUSMPORT"/>
</dbReference>
<keyword evidence="6" id="KW-0479">Metal-binding</keyword>
<feature type="transmembrane region" description="Helical" evidence="9">
    <location>
        <begin position="6"/>
        <end position="24"/>
    </location>
</feature>
<evidence type="ECO:0000256" key="1">
    <source>
        <dbReference type="ARBA" id="ARBA00004141"/>
    </source>
</evidence>
<feature type="transmembrane region" description="Helical" evidence="9">
    <location>
        <begin position="390"/>
        <end position="411"/>
    </location>
</feature>
<feature type="non-terminal residue" evidence="10">
    <location>
        <position position="1"/>
    </location>
</feature>
<evidence type="ECO:0000313" key="10">
    <source>
        <dbReference type="EMBL" id="KAK7486087.1"/>
    </source>
</evidence>
<dbReference type="SUPFAM" id="SSF161070">
    <property type="entry name" value="SNF-like"/>
    <property type="match status" value="1"/>
</dbReference>
<feature type="transmembrane region" description="Helical" evidence="9">
    <location>
        <begin position="232"/>
        <end position="251"/>
    </location>
</feature>
<dbReference type="GO" id="GO:0016020">
    <property type="term" value="C:membrane"/>
    <property type="evidence" value="ECO:0007669"/>
    <property type="project" value="UniProtKB-SubCell"/>
</dbReference>
<dbReference type="PANTHER" id="PTHR11616">
    <property type="entry name" value="SODIUM/CHLORIDE DEPENDENT TRANSPORTER"/>
    <property type="match status" value="1"/>
</dbReference>
<keyword evidence="3 9" id="KW-0812">Transmembrane</keyword>
<dbReference type="AlphaFoldDB" id="A0ABD0KG53"/>
<organism evidence="10 11">
    <name type="scientific">Batillaria attramentaria</name>
    <dbReference type="NCBI Taxonomy" id="370345"/>
    <lineage>
        <taxon>Eukaryota</taxon>
        <taxon>Metazoa</taxon>
        <taxon>Spiralia</taxon>
        <taxon>Lophotrochozoa</taxon>
        <taxon>Mollusca</taxon>
        <taxon>Gastropoda</taxon>
        <taxon>Caenogastropoda</taxon>
        <taxon>Sorbeoconcha</taxon>
        <taxon>Cerithioidea</taxon>
        <taxon>Batillariidae</taxon>
        <taxon>Batillaria</taxon>
    </lineage>
</organism>
<dbReference type="InterPro" id="IPR037272">
    <property type="entry name" value="SNS_sf"/>
</dbReference>
<keyword evidence="2" id="KW-0813">Transport</keyword>
<evidence type="ECO:0000256" key="5">
    <source>
        <dbReference type="ARBA" id="ARBA00023136"/>
    </source>
</evidence>
<keyword evidence="6" id="KW-0915">Sodium</keyword>
<feature type="transmembrane region" description="Helical" evidence="9">
    <location>
        <begin position="355"/>
        <end position="378"/>
    </location>
</feature>
<comment type="caution">
    <text evidence="10">The sequence shown here is derived from an EMBL/GenBank/DDBJ whole genome shotgun (WGS) entry which is preliminary data.</text>
</comment>
<comment type="subcellular location">
    <subcellularLocation>
        <location evidence="1">Membrane</location>
        <topology evidence="1">Multi-pass membrane protein</topology>
    </subcellularLocation>
</comment>
<feature type="transmembrane region" description="Helical" evidence="9">
    <location>
        <begin position="45"/>
        <end position="72"/>
    </location>
</feature>
<protein>
    <submittedName>
        <fullName evidence="10">Uncharacterized protein</fullName>
    </submittedName>
</protein>
<dbReference type="PROSITE" id="PS50267">
    <property type="entry name" value="NA_NEUROTRAN_SYMP_3"/>
    <property type="match status" value="2"/>
</dbReference>
<dbReference type="PROSITE" id="PS00754">
    <property type="entry name" value="NA_NEUROTRAN_SYMP_2"/>
    <property type="match status" value="1"/>
</dbReference>
<evidence type="ECO:0000256" key="9">
    <source>
        <dbReference type="SAM" id="Phobius"/>
    </source>
</evidence>
<dbReference type="EMBL" id="JACVVK020000184">
    <property type="protein sequence ID" value="KAK7486087.1"/>
    <property type="molecule type" value="Genomic_DNA"/>
</dbReference>
<evidence type="ECO:0000256" key="2">
    <source>
        <dbReference type="ARBA" id="ARBA00022448"/>
    </source>
</evidence>
<feature type="transmembrane region" description="Helical" evidence="9">
    <location>
        <begin position="162"/>
        <end position="182"/>
    </location>
</feature>
<feature type="compositionally biased region" description="Basic and acidic residues" evidence="8">
    <location>
        <begin position="440"/>
        <end position="455"/>
    </location>
</feature>
<proteinExistence type="predicted"/>
<feature type="transmembrane region" description="Helical" evidence="9">
    <location>
        <begin position="303"/>
        <end position="320"/>
    </location>
</feature>
<evidence type="ECO:0000256" key="8">
    <source>
        <dbReference type="SAM" id="MobiDB-lite"/>
    </source>
</evidence>
<feature type="region of interest" description="Disordered" evidence="8">
    <location>
        <begin position="429"/>
        <end position="467"/>
    </location>
</feature>
<sequence length="467" mass="51646">AFLIPYLIAMVLCGVPMMFLEMVYCQYSNLGPGRVWVICPLFRGIGYGMVVMTSVVSLYYNVIIAWALYYMVMCFSSSLPWATCDNSWNSLGCIPVGSGGNDVNLNGTLNYTTGESSTVTVTSLVVNTTAAITVGKRQSSVEEFWINHVLQPTENINELGAVRWQLLLCLLAAWTVVFFCLFKDIKTSGKLDTVTLLLIALSLDTVTLWLIALSLDTVTLWLTALSLDTVTLWLTALSLDTVTLWLTALSLDTVTLDAMILPALDAVTVPLWTRSSLKFVHVQTITSAIADTFPFYFGSKKRWITLAVCLLGFVLGIPFVTQGGLHVLSLCDWYVASTGRLYDDLAMMIGYRPSAIWHVVWRIVSPSFVAVTWVLGMISWKPLSGFPRWTIGLGVVIALLPLLPVPVMALVQLTRHSSGSFLQRLRSSLRPSPDWQPALDKVKDGDGEENGECHKLQHWTPDAEPQM</sequence>
<feature type="transmembrane region" description="Helical" evidence="9">
    <location>
        <begin position="194"/>
        <end position="212"/>
    </location>
</feature>
<reference evidence="10 11" key="1">
    <citation type="journal article" date="2023" name="Sci. Data">
        <title>Genome assembly of the Korean intertidal mud-creeper Batillaria attramentaria.</title>
        <authorList>
            <person name="Patra A.K."/>
            <person name="Ho P.T."/>
            <person name="Jun S."/>
            <person name="Lee S.J."/>
            <person name="Kim Y."/>
            <person name="Won Y.J."/>
        </authorList>
    </citation>
    <scope>NUCLEOTIDE SEQUENCE [LARGE SCALE GENOMIC DNA]</scope>
    <source>
        <strain evidence="10">Wonlab-2016</strain>
    </source>
</reference>
<feature type="binding site" evidence="6">
    <location>
        <position position="226"/>
    </location>
    <ligand>
        <name>Na(+)</name>
        <dbReference type="ChEBI" id="CHEBI:29101"/>
        <label>1</label>
    </ligand>
</feature>
<keyword evidence="5 9" id="KW-0472">Membrane</keyword>
<accession>A0ABD0KG53</accession>
<feature type="disulfide bond" evidence="7">
    <location>
        <begin position="84"/>
        <end position="93"/>
    </location>
</feature>